<dbReference type="Proteomes" id="UP000011531">
    <property type="component" value="Unassembled WGS sequence"/>
</dbReference>
<dbReference type="InterPro" id="IPR052900">
    <property type="entry name" value="Phospholipid_Metab_Enz"/>
</dbReference>
<evidence type="ECO:0000313" key="3">
    <source>
        <dbReference type="EMBL" id="ELY59266.1"/>
    </source>
</evidence>
<accession>L9XCT7</accession>
<dbReference type="InterPro" id="IPR032093">
    <property type="entry name" value="PhoD_N"/>
</dbReference>
<gene>
    <name evidence="3" type="ORF">C492_11425</name>
</gene>
<proteinExistence type="predicted"/>
<feature type="domain" description="PhoD-like phosphatase metallophosphatase" evidence="1">
    <location>
        <begin position="145"/>
        <end position="481"/>
    </location>
</feature>
<dbReference type="PATRIC" id="fig|1227498.3.peg.2216"/>
<dbReference type="OrthoDB" id="167814at2157"/>
<dbReference type="EMBL" id="AOIA01000104">
    <property type="protein sequence ID" value="ELY59266.1"/>
    <property type="molecule type" value="Genomic_DNA"/>
</dbReference>
<protein>
    <submittedName>
        <fullName evidence="3">Alkaline phosphatase</fullName>
    </submittedName>
</protein>
<comment type="caution">
    <text evidence="3">The sequence shown here is derived from an EMBL/GenBank/DDBJ whole genome shotgun (WGS) entry which is preliminary data.</text>
</comment>
<dbReference type="PANTHER" id="PTHR43606:SF2">
    <property type="entry name" value="ALKALINE PHOSPHATASE FAMILY PROTEIN (AFU_ORTHOLOGUE AFUA_5G03860)"/>
    <property type="match status" value="1"/>
</dbReference>
<dbReference type="STRING" id="1227498.C492_11425"/>
<dbReference type="Pfam" id="PF16655">
    <property type="entry name" value="PhoD_N"/>
    <property type="match status" value="1"/>
</dbReference>
<dbReference type="InterPro" id="IPR038607">
    <property type="entry name" value="PhoD-like_sf"/>
</dbReference>
<dbReference type="AlphaFoldDB" id="L9XCT7"/>
<dbReference type="InterPro" id="IPR018946">
    <property type="entry name" value="PhoD-like_MPP"/>
</dbReference>
<evidence type="ECO:0000313" key="4">
    <source>
        <dbReference type="Proteomes" id="UP000011531"/>
    </source>
</evidence>
<sequence length="726" mass="80306">MRRTGAASVAAAIGFSGQASATSDDTGRFKSDPYSLGVASGDPLPDSVVLWTRLAPEPMEIGGGMPEEDVEVTWTIATNEDLTDIVQTGTTTAKPEHAHAVHVEVFDLKPATEYYYQFEAGGAPSPVGRTKTAPASDQHVDEFEFAFASCQSWPDGYYTAYQYMAQEELDLIIHLGDYIYEYGIETDGGIRDMEIPQEYCEETISLDRYRLQYGLYKSDPDLRDAHASAPWLVTRDDHEVDNNWAGDIQEEPWDQETVEEFLERRAAALQAYYEHMPFRMEQKPDGPDQKLYRNYQFGDLLEFNVLDTRHYRDDHACEDGILAECPARHDDDRTILGDKQREWLLENLETSEVTWDVLANQLPIARMDYTEGEEDGWRTEQWDGYTTDQDAVTEAMGEHADNAVVVTGDVHTTWVSELYDPNGETVVGAEFAGTSISSGSDGTELRDDADHILAENENVLYNKNLRGYTQVRVTPDNWETQCKVLDYVTEQGSPIWTDATFTIEADKPGIQPQPATLGVDAAALQNGETDELELGARWLPSGLSGLTATVKPANPDITTIEAIEVAECVELSEIDVADDGTAATIRIADLEDDIIVLSSGETQTLATIEVAGKSAGATEMKIEIDQLDDEDGDAPETNTIPGIVNVGPLAIAPPDSGGSSHPPGDLDADGRYEDINGNGQLDYDDAVTLFDEFESDPVRTHPDAYDFNENDRLDYDDIIELYEQVN</sequence>
<dbReference type="PROSITE" id="PS00018">
    <property type="entry name" value="EF_HAND_1"/>
    <property type="match status" value="1"/>
</dbReference>
<evidence type="ECO:0000259" key="1">
    <source>
        <dbReference type="Pfam" id="PF09423"/>
    </source>
</evidence>
<dbReference type="Pfam" id="PF09423">
    <property type="entry name" value="PhoD"/>
    <property type="match status" value="1"/>
</dbReference>
<reference evidence="3 4" key="1">
    <citation type="journal article" date="2014" name="PLoS Genet.">
        <title>Phylogenetically driven sequencing of extremely halophilic archaea reveals strategies for static and dynamic osmo-response.</title>
        <authorList>
            <person name="Becker E.A."/>
            <person name="Seitzer P.M."/>
            <person name="Tritt A."/>
            <person name="Larsen D."/>
            <person name="Krusor M."/>
            <person name="Yao A.I."/>
            <person name="Wu D."/>
            <person name="Madern D."/>
            <person name="Eisen J.A."/>
            <person name="Darling A.E."/>
            <person name="Facciotti M.T."/>
        </authorList>
    </citation>
    <scope>NUCLEOTIDE SEQUENCE [LARGE SCALE GENOMIC DNA]</scope>
    <source>
        <strain evidence="3 4">DSM 18795</strain>
    </source>
</reference>
<dbReference type="CDD" id="cd07389">
    <property type="entry name" value="MPP_PhoD"/>
    <property type="match status" value="1"/>
</dbReference>
<dbReference type="Gene3D" id="3.60.21.70">
    <property type="entry name" value="PhoD-like phosphatase"/>
    <property type="match status" value="1"/>
</dbReference>
<evidence type="ECO:0000259" key="2">
    <source>
        <dbReference type="Pfam" id="PF16655"/>
    </source>
</evidence>
<keyword evidence="4" id="KW-1185">Reference proteome</keyword>
<organism evidence="3 4">
    <name type="scientific">Natronococcus jeotgali DSM 18795</name>
    <dbReference type="NCBI Taxonomy" id="1227498"/>
    <lineage>
        <taxon>Archaea</taxon>
        <taxon>Methanobacteriati</taxon>
        <taxon>Methanobacteriota</taxon>
        <taxon>Stenosarchaea group</taxon>
        <taxon>Halobacteria</taxon>
        <taxon>Halobacteriales</taxon>
        <taxon>Natrialbaceae</taxon>
        <taxon>Natronococcus</taxon>
    </lineage>
</organism>
<dbReference type="SUPFAM" id="SSF56300">
    <property type="entry name" value="Metallo-dependent phosphatases"/>
    <property type="match status" value="1"/>
</dbReference>
<dbReference type="InterPro" id="IPR029052">
    <property type="entry name" value="Metallo-depent_PP-like"/>
</dbReference>
<name>L9XCT7_9EURY</name>
<feature type="domain" description="Phospholipase D N-terminal" evidence="2">
    <location>
        <begin position="36"/>
        <end position="132"/>
    </location>
</feature>
<dbReference type="InterPro" id="IPR018247">
    <property type="entry name" value="EF_Hand_1_Ca_BS"/>
</dbReference>
<dbReference type="PANTHER" id="PTHR43606">
    <property type="entry name" value="PHOSPHATASE, PUTATIVE (AFU_ORTHOLOGUE AFUA_6G08710)-RELATED"/>
    <property type="match status" value="1"/>
</dbReference>
<dbReference type="Gene3D" id="2.60.40.380">
    <property type="entry name" value="Purple acid phosphatase-like, N-terminal"/>
    <property type="match status" value="1"/>
</dbReference>